<protein>
    <recommendedName>
        <fullName evidence="2">histidine kinase</fullName>
        <ecNumber evidence="2">2.7.13.3</ecNumber>
    </recommendedName>
</protein>
<comment type="catalytic activity">
    <reaction evidence="1">
        <text>ATP + protein L-histidine = ADP + protein N-phospho-L-histidine.</text>
        <dbReference type="EC" id="2.7.13.3"/>
    </reaction>
</comment>
<evidence type="ECO:0000256" key="5">
    <source>
        <dbReference type="ARBA" id="ARBA00022741"/>
    </source>
</evidence>
<feature type="transmembrane region" description="Helical" evidence="9">
    <location>
        <begin position="50"/>
        <end position="69"/>
    </location>
</feature>
<feature type="transmembrane region" description="Helical" evidence="9">
    <location>
        <begin position="153"/>
        <end position="174"/>
    </location>
</feature>
<dbReference type="CDD" id="cd16917">
    <property type="entry name" value="HATPase_UhpB-NarQ-NarX-like"/>
    <property type="match status" value="1"/>
</dbReference>
<keyword evidence="9" id="KW-0472">Membrane</keyword>
<keyword evidence="3" id="KW-0597">Phosphoprotein</keyword>
<reference evidence="11 12" key="1">
    <citation type="submission" date="2019-03" db="EMBL/GenBank/DDBJ databases">
        <title>Genomic Encyclopedia of Type Strains, Phase IV (KMG-IV): sequencing the most valuable type-strain genomes for metagenomic binning, comparative biology and taxonomic classification.</title>
        <authorList>
            <person name="Goeker M."/>
        </authorList>
    </citation>
    <scope>NUCLEOTIDE SEQUENCE [LARGE SCALE GENOMIC DNA]</scope>
    <source>
        <strain evidence="11 12">DSM 45765</strain>
    </source>
</reference>
<dbReference type="GO" id="GO:0005524">
    <property type="term" value="F:ATP binding"/>
    <property type="evidence" value="ECO:0007669"/>
    <property type="project" value="UniProtKB-KW"/>
</dbReference>
<feature type="domain" description="Signal transduction histidine kinase subgroup 3 dimerisation and phosphoacceptor" evidence="10">
    <location>
        <begin position="206"/>
        <end position="270"/>
    </location>
</feature>
<keyword evidence="7" id="KW-0067">ATP-binding</keyword>
<evidence type="ECO:0000256" key="9">
    <source>
        <dbReference type="SAM" id="Phobius"/>
    </source>
</evidence>
<dbReference type="SUPFAM" id="SSF55874">
    <property type="entry name" value="ATPase domain of HSP90 chaperone/DNA topoisomerase II/histidine kinase"/>
    <property type="match status" value="1"/>
</dbReference>
<feature type="transmembrane region" description="Helical" evidence="9">
    <location>
        <begin position="20"/>
        <end position="38"/>
    </location>
</feature>
<dbReference type="InterPro" id="IPR050482">
    <property type="entry name" value="Sensor_HK_TwoCompSys"/>
</dbReference>
<keyword evidence="9" id="KW-0812">Transmembrane</keyword>
<dbReference type="PANTHER" id="PTHR24421">
    <property type="entry name" value="NITRATE/NITRITE SENSOR PROTEIN NARX-RELATED"/>
    <property type="match status" value="1"/>
</dbReference>
<dbReference type="EC" id="2.7.13.3" evidence="2"/>
<name>A0A4R2QJ03_9PSEU</name>
<dbReference type="GO" id="GO:0000155">
    <property type="term" value="F:phosphorelay sensor kinase activity"/>
    <property type="evidence" value="ECO:0007669"/>
    <property type="project" value="InterPro"/>
</dbReference>
<dbReference type="GO" id="GO:0016020">
    <property type="term" value="C:membrane"/>
    <property type="evidence" value="ECO:0007669"/>
    <property type="project" value="InterPro"/>
</dbReference>
<evidence type="ECO:0000256" key="1">
    <source>
        <dbReference type="ARBA" id="ARBA00000085"/>
    </source>
</evidence>
<keyword evidence="8" id="KW-0902">Two-component regulatory system</keyword>
<keyword evidence="12" id="KW-1185">Reference proteome</keyword>
<sequence length="428" mass="45516">MSYLSDMPSFRVFQRRIHVVPVRFLGLGYTLGTVAMAYGPGPAPAPADWAVGSAAGLLVLAGGTLPLLVTCAQAGILALSIQLQLSVEPAMPLVAMFALLELAMRRKGWQVVVGVAVLLVARLSAVTRLASSGSEKDTSGNNGEILENVAPNLLYLLFAGLVPVVIALLLGVYLRSIRKLMRMYDEQRREIERLRESEMRAARGAERTAIARELHDIVAHHIASIVLRVGVARHVGRTDQAMTKVLDDVYETGNAALGDLRELVAVLRDPASVDPDPDAPLLEPGDLPSALHAVVGRIEQAGLAVRASIDGELDRLDAMRRLAVLRVVQEGLTNSLKHADGVTRAELDVGLFDNGEVRIEVRDDGLGSRVGGPVTGGHGLLGLAERIERIGGHLTAGPTGHGFRLLAVLPRPSARLEAPTGRSAASES</sequence>
<dbReference type="EMBL" id="SLXQ01000009">
    <property type="protein sequence ID" value="TCP49350.1"/>
    <property type="molecule type" value="Genomic_DNA"/>
</dbReference>
<gene>
    <name evidence="11" type="ORF">EV191_109172</name>
</gene>
<dbReference type="InterPro" id="IPR036890">
    <property type="entry name" value="HATPase_C_sf"/>
</dbReference>
<organism evidence="11 12">
    <name type="scientific">Tamaricihabitans halophyticus</name>
    <dbReference type="NCBI Taxonomy" id="1262583"/>
    <lineage>
        <taxon>Bacteria</taxon>
        <taxon>Bacillati</taxon>
        <taxon>Actinomycetota</taxon>
        <taxon>Actinomycetes</taxon>
        <taxon>Pseudonocardiales</taxon>
        <taxon>Pseudonocardiaceae</taxon>
        <taxon>Tamaricihabitans</taxon>
    </lineage>
</organism>
<evidence type="ECO:0000313" key="11">
    <source>
        <dbReference type="EMBL" id="TCP49350.1"/>
    </source>
</evidence>
<dbReference type="Gene3D" id="3.30.565.10">
    <property type="entry name" value="Histidine kinase-like ATPase, C-terminal domain"/>
    <property type="match status" value="1"/>
</dbReference>
<keyword evidence="5" id="KW-0547">Nucleotide-binding</keyword>
<dbReference type="PANTHER" id="PTHR24421:SF10">
    <property type="entry name" value="NITRATE_NITRITE SENSOR PROTEIN NARQ"/>
    <property type="match status" value="1"/>
</dbReference>
<dbReference type="Pfam" id="PF07730">
    <property type="entry name" value="HisKA_3"/>
    <property type="match status" value="1"/>
</dbReference>
<evidence type="ECO:0000256" key="2">
    <source>
        <dbReference type="ARBA" id="ARBA00012438"/>
    </source>
</evidence>
<dbReference type="Gene3D" id="1.20.5.1930">
    <property type="match status" value="1"/>
</dbReference>
<evidence type="ECO:0000313" key="12">
    <source>
        <dbReference type="Proteomes" id="UP000294911"/>
    </source>
</evidence>
<dbReference type="InterPro" id="IPR011712">
    <property type="entry name" value="Sig_transdc_His_kin_sub3_dim/P"/>
</dbReference>
<keyword evidence="9" id="KW-1133">Transmembrane helix</keyword>
<evidence type="ECO:0000256" key="8">
    <source>
        <dbReference type="ARBA" id="ARBA00023012"/>
    </source>
</evidence>
<evidence type="ECO:0000256" key="7">
    <source>
        <dbReference type="ARBA" id="ARBA00022840"/>
    </source>
</evidence>
<evidence type="ECO:0000256" key="3">
    <source>
        <dbReference type="ARBA" id="ARBA00022553"/>
    </source>
</evidence>
<evidence type="ECO:0000256" key="6">
    <source>
        <dbReference type="ARBA" id="ARBA00022777"/>
    </source>
</evidence>
<dbReference type="AlphaFoldDB" id="A0A4R2QJ03"/>
<evidence type="ECO:0000259" key="10">
    <source>
        <dbReference type="Pfam" id="PF07730"/>
    </source>
</evidence>
<evidence type="ECO:0000256" key="4">
    <source>
        <dbReference type="ARBA" id="ARBA00022679"/>
    </source>
</evidence>
<feature type="transmembrane region" description="Helical" evidence="9">
    <location>
        <begin position="111"/>
        <end position="133"/>
    </location>
</feature>
<accession>A0A4R2QJ03</accession>
<dbReference type="GO" id="GO:0046983">
    <property type="term" value="F:protein dimerization activity"/>
    <property type="evidence" value="ECO:0007669"/>
    <property type="project" value="InterPro"/>
</dbReference>
<proteinExistence type="predicted"/>
<comment type="caution">
    <text evidence="11">The sequence shown here is derived from an EMBL/GenBank/DDBJ whole genome shotgun (WGS) entry which is preliminary data.</text>
</comment>
<keyword evidence="6 11" id="KW-0418">Kinase</keyword>
<keyword evidence="4" id="KW-0808">Transferase</keyword>
<dbReference type="Proteomes" id="UP000294911">
    <property type="component" value="Unassembled WGS sequence"/>
</dbReference>